<dbReference type="PROSITE" id="PS00061">
    <property type="entry name" value="ADH_SHORT"/>
    <property type="match status" value="1"/>
</dbReference>
<dbReference type="PANTHER" id="PTHR45024">
    <property type="entry name" value="DEHYDROGENASES, SHORT CHAIN"/>
    <property type="match status" value="1"/>
</dbReference>
<reference evidence="5 6" key="1">
    <citation type="submission" date="2016-10" db="EMBL/GenBank/DDBJ databases">
        <authorList>
            <person name="de Groot N.N."/>
        </authorList>
    </citation>
    <scope>NUCLEOTIDE SEQUENCE [LARGE SCALE GENOMIC DNA]</scope>
    <source>
        <strain evidence="5 6">CCM7597</strain>
    </source>
</reference>
<gene>
    <name evidence="5" type="ORF">SAMN05421743_108146</name>
</gene>
<protein>
    <submittedName>
        <fullName evidence="5">3-oxoacyl-[acyl-carrier protein] reductase</fullName>
    </submittedName>
</protein>
<dbReference type="SUPFAM" id="SSF51735">
    <property type="entry name" value="NAD(P)-binding Rossmann-fold domains"/>
    <property type="match status" value="1"/>
</dbReference>
<evidence type="ECO:0000256" key="1">
    <source>
        <dbReference type="ARBA" id="ARBA00006484"/>
    </source>
</evidence>
<dbReference type="EMBL" id="FNQR01000008">
    <property type="protein sequence ID" value="SEA80248.1"/>
    <property type="molecule type" value="Genomic_DNA"/>
</dbReference>
<dbReference type="Pfam" id="PF00106">
    <property type="entry name" value="adh_short"/>
    <property type="match status" value="1"/>
</dbReference>
<dbReference type="InterPro" id="IPR057326">
    <property type="entry name" value="KR_dom"/>
</dbReference>
<dbReference type="PRINTS" id="PR00081">
    <property type="entry name" value="GDHRDH"/>
</dbReference>
<dbReference type="STRING" id="571932.SAMN05421743_108146"/>
<dbReference type="PANTHER" id="PTHR45024:SF2">
    <property type="entry name" value="SCP2 DOMAIN-CONTAINING PROTEIN"/>
    <property type="match status" value="1"/>
</dbReference>
<dbReference type="InterPro" id="IPR020904">
    <property type="entry name" value="Sc_DH/Rdtase_CS"/>
</dbReference>
<sequence length="227" mass="24178">MGDLTNEIIIVTGSTRGIGRSTAYMLTEKGAAVVVNGRNEEKVEQLVQDIRSNGGRAAGVAKSVTEEDAGEQLVQEATSAFGGLTGIINNAGITKDRISYRMDIEDFTKVMDPHVKSTFICSTEATRYFKSAGTPGFILNMTSLAGLIGNPGQINYSAAKAAIIGMTMTMAKELKRNNIQVNALSPAALTDMTRPLVEKAQESAASNNEQACLLGYWHSGTSSCIYL</sequence>
<dbReference type="PRINTS" id="PR00080">
    <property type="entry name" value="SDRFAMILY"/>
</dbReference>
<dbReference type="InterPro" id="IPR051687">
    <property type="entry name" value="Peroxisomal_Beta-Oxidation"/>
</dbReference>
<evidence type="ECO:0000256" key="3">
    <source>
        <dbReference type="RuleBase" id="RU000363"/>
    </source>
</evidence>
<dbReference type="InterPro" id="IPR036291">
    <property type="entry name" value="NAD(P)-bd_dom_sf"/>
</dbReference>
<comment type="similarity">
    <text evidence="1 3">Belongs to the short-chain dehydrogenases/reductases (SDR) family.</text>
</comment>
<dbReference type="AlphaFoldDB" id="A0A1H4E682"/>
<dbReference type="SMART" id="SM00822">
    <property type="entry name" value="PKS_KR"/>
    <property type="match status" value="1"/>
</dbReference>
<dbReference type="Proteomes" id="UP000198584">
    <property type="component" value="Unassembled WGS sequence"/>
</dbReference>
<dbReference type="RefSeq" id="WP_093045118.1">
    <property type="nucleotide sequence ID" value="NZ_FNQR01000008.1"/>
</dbReference>
<evidence type="ECO:0000259" key="4">
    <source>
        <dbReference type="SMART" id="SM00822"/>
    </source>
</evidence>
<dbReference type="Gene3D" id="3.40.50.720">
    <property type="entry name" value="NAD(P)-binding Rossmann-like Domain"/>
    <property type="match status" value="1"/>
</dbReference>
<proteinExistence type="inferred from homology"/>
<organism evidence="5 6">
    <name type="scientific">Thalassobacillus cyri</name>
    <dbReference type="NCBI Taxonomy" id="571932"/>
    <lineage>
        <taxon>Bacteria</taxon>
        <taxon>Bacillati</taxon>
        <taxon>Bacillota</taxon>
        <taxon>Bacilli</taxon>
        <taxon>Bacillales</taxon>
        <taxon>Bacillaceae</taxon>
        <taxon>Thalassobacillus</taxon>
    </lineage>
</organism>
<evidence type="ECO:0000313" key="6">
    <source>
        <dbReference type="Proteomes" id="UP000198584"/>
    </source>
</evidence>
<evidence type="ECO:0000256" key="2">
    <source>
        <dbReference type="ARBA" id="ARBA00023002"/>
    </source>
</evidence>
<dbReference type="GO" id="GO:0016491">
    <property type="term" value="F:oxidoreductase activity"/>
    <property type="evidence" value="ECO:0007669"/>
    <property type="project" value="UniProtKB-KW"/>
</dbReference>
<accession>A0A1H4E682</accession>
<evidence type="ECO:0000313" key="5">
    <source>
        <dbReference type="EMBL" id="SEA80248.1"/>
    </source>
</evidence>
<dbReference type="OrthoDB" id="5786478at2"/>
<dbReference type="InterPro" id="IPR002347">
    <property type="entry name" value="SDR_fam"/>
</dbReference>
<feature type="domain" description="Ketoreductase" evidence="4">
    <location>
        <begin position="7"/>
        <end position="187"/>
    </location>
</feature>
<keyword evidence="6" id="KW-1185">Reference proteome</keyword>
<keyword evidence="2" id="KW-0560">Oxidoreductase</keyword>
<name>A0A1H4E682_9BACI</name>